<proteinExistence type="predicted"/>
<dbReference type="KEGG" id="atm:ANT_23540"/>
<dbReference type="Gene3D" id="3.20.20.140">
    <property type="entry name" value="Metal-dependent hydrolases"/>
    <property type="match status" value="1"/>
</dbReference>
<dbReference type="OrthoDB" id="9804333at2"/>
<evidence type="ECO:0000313" key="2">
    <source>
        <dbReference type="EMBL" id="BAJ64380.1"/>
    </source>
</evidence>
<dbReference type="PANTHER" id="PTHR42924">
    <property type="entry name" value="EXONUCLEASE"/>
    <property type="match status" value="1"/>
</dbReference>
<name>E8MYP4_ANATU</name>
<dbReference type="SMART" id="SM00481">
    <property type="entry name" value="POLIIIAc"/>
    <property type="match status" value="1"/>
</dbReference>
<dbReference type="PANTHER" id="PTHR42924:SF3">
    <property type="entry name" value="POLYMERASE_HISTIDINOL PHOSPHATASE N-TERMINAL DOMAIN-CONTAINING PROTEIN"/>
    <property type="match status" value="1"/>
</dbReference>
<dbReference type="HOGENOM" id="CLU_951885_0_0_0"/>
<dbReference type="STRING" id="926569.ANT_23540"/>
<reference evidence="2 3" key="1">
    <citation type="submission" date="2010-12" db="EMBL/GenBank/DDBJ databases">
        <title>Whole genome sequence of Anaerolinea thermophila UNI-1.</title>
        <authorList>
            <person name="Narita-Yamada S."/>
            <person name="Kishi E."/>
            <person name="Watanabe Y."/>
            <person name="Takasaki K."/>
            <person name="Ankai A."/>
            <person name="Oguchi A."/>
            <person name="Fukui S."/>
            <person name="Takahashi M."/>
            <person name="Yashiro I."/>
            <person name="Hosoyama A."/>
            <person name="Sekiguchi Y."/>
            <person name="Hanada S."/>
            <person name="Fujita N."/>
        </authorList>
    </citation>
    <scope>NUCLEOTIDE SEQUENCE [LARGE SCALE GENOMIC DNA]</scope>
    <source>
        <strain evidence="3">DSM 14523 / JCM 11388 / NBRC 100420 / UNI-1</strain>
    </source>
</reference>
<dbReference type="InterPro" id="IPR004013">
    <property type="entry name" value="PHP_dom"/>
</dbReference>
<dbReference type="CDD" id="cd07432">
    <property type="entry name" value="PHP_HisPPase"/>
    <property type="match status" value="1"/>
</dbReference>
<evidence type="ECO:0000313" key="3">
    <source>
        <dbReference type="Proteomes" id="UP000008922"/>
    </source>
</evidence>
<dbReference type="Pfam" id="PF13263">
    <property type="entry name" value="PHP_C"/>
    <property type="match status" value="1"/>
</dbReference>
<dbReference type="InterPro" id="IPR052018">
    <property type="entry name" value="PHP_domain"/>
</dbReference>
<dbReference type="AlphaFoldDB" id="E8MYP4"/>
<dbReference type="SUPFAM" id="SSF89550">
    <property type="entry name" value="PHP domain-like"/>
    <property type="match status" value="1"/>
</dbReference>
<accession>E8MYP4</accession>
<dbReference type="EMBL" id="AP012029">
    <property type="protein sequence ID" value="BAJ64380.1"/>
    <property type="molecule type" value="Genomic_DNA"/>
</dbReference>
<sequence>MGLADLHIHTIYSYDGTCSVPAVLKHVKTQTLLDVIAITDHDSIRGALEALDRASAYHLEVIPGCEVSTRDGHVLALFIEKPIPPHLSLKETVLRVGEQGGICIAAHPTAPGTSSLDFKTIQEALQDPDVRRILVGVEAFNGGLVYTRQNPMVEKQAQSLPLAMVGNSDAHILRMIGQGATHFPGNTAQELRHALETRSTAVFKGNGLSGLNVMRDYLPHFFLRKIGWVTHNPHPQAPLRFERLSRVMTSQ</sequence>
<evidence type="ECO:0000259" key="1">
    <source>
        <dbReference type="SMART" id="SM00481"/>
    </source>
</evidence>
<dbReference type="Pfam" id="PF02811">
    <property type="entry name" value="PHP"/>
    <property type="match status" value="1"/>
</dbReference>
<dbReference type="eggNOG" id="COG0613">
    <property type="taxonomic scope" value="Bacteria"/>
</dbReference>
<protein>
    <recommendedName>
        <fullName evidence="1">Polymerase/histidinol phosphatase N-terminal domain-containing protein</fullName>
    </recommendedName>
</protein>
<organism evidence="2 3">
    <name type="scientific">Anaerolinea thermophila (strain DSM 14523 / JCM 11388 / NBRC 100420 / UNI-1)</name>
    <dbReference type="NCBI Taxonomy" id="926569"/>
    <lineage>
        <taxon>Bacteria</taxon>
        <taxon>Bacillati</taxon>
        <taxon>Chloroflexota</taxon>
        <taxon>Anaerolineae</taxon>
        <taxon>Anaerolineales</taxon>
        <taxon>Anaerolineaceae</taxon>
        <taxon>Anaerolinea</taxon>
    </lineage>
</organism>
<dbReference type="InterPro" id="IPR003141">
    <property type="entry name" value="Pol/His_phosphatase_N"/>
</dbReference>
<dbReference type="InParanoid" id="E8MYP4"/>
<dbReference type="InterPro" id="IPR016195">
    <property type="entry name" value="Pol/histidinol_Pase-like"/>
</dbReference>
<dbReference type="Proteomes" id="UP000008922">
    <property type="component" value="Chromosome"/>
</dbReference>
<dbReference type="RefSeq" id="WP_013560746.1">
    <property type="nucleotide sequence ID" value="NC_014960.1"/>
</dbReference>
<dbReference type="GO" id="GO:0004534">
    <property type="term" value="F:5'-3' RNA exonuclease activity"/>
    <property type="evidence" value="ECO:0007669"/>
    <property type="project" value="TreeGrafter"/>
</dbReference>
<feature type="domain" description="Polymerase/histidinol phosphatase N-terminal" evidence="1">
    <location>
        <begin position="4"/>
        <end position="71"/>
    </location>
</feature>
<keyword evidence="3" id="KW-1185">Reference proteome</keyword>
<gene>
    <name evidence="2" type="ordered locus">ANT_23540</name>
</gene>
<dbReference type="GO" id="GO:0035312">
    <property type="term" value="F:5'-3' DNA exonuclease activity"/>
    <property type="evidence" value="ECO:0007669"/>
    <property type="project" value="TreeGrafter"/>
</dbReference>